<feature type="domain" description="BCNT-C" evidence="2">
    <location>
        <begin position="212"/>
        <end position="290"/>
    </location>
</feature>
<dbReference type="PANTHER" id="PTHR48295:SF1">
    <property type="entry name" value="SWR1-COMPLEX PROTEIN 5"/>
    <property type="match status" value="1"/>
</dbReference>
<organism evidence="3 4">
    <name type="scientific">Cryptosporidium xiaoi</name>
    <dbReference type="NCBI Taxonomy" id="659607"/>
    <lineage>
        <taxon>Eukaryota</taxon>
        <taxon>Sar</taxon>
        <taxon>Alveolata</taxon>
        <taxon>Apicomplexa</taxon>
        <taxon>Conoidasida</taxon>
        <taxon>Coccidia</taxon>
        <taxon>Eucoccidiorida</taxon>
        <taxon>Eimeriorina</taxon>
        <taxon>Cryptosporidiidae</taxon>
        <taxon>Cryptosporidium</taxon>
    </lineage>
</organism>
<reference evidence="3 4" key="1">
    <citation type="submission" date="2023-10" db="EMBL/GenBank/DDBJ databases">
        <title>Comparative genomics analysis reveals potential genetic determinants of host preference in Cryptosporidium xiaoi.</title>
        <authorList>
            <person name="Xiao L."/>
            <person name="Li J."/>
        </authorList>
    </citation>
    <scope>NUCLEOTIDE SEQUENCE [LARGE SCALE GENOMIC DNA]</scope>
    <source>
        <strain evidence="3 4">52996</strain>
    </source>
</reference>
<dbReference type="Proteomes" id="UP001311799">
    <property type="component" value="Unassembled WGS sequence"/>
</dbReference>
<evidence type="ECO:0000256" key="1">
    <source>
        <dbReference type="SAM" id="MobiDB-lite"/>
    </source>
</evidence>
<dbReference type="Pfam" id="PF07572">
    <property type="entry name" value="BCNT"/>
    <property type="match status" value="1"/>
</dbReference>
<dbReference type="InterPro" id="IPR011421">
    <property type="entry name" value="BCNT-C"/>
</dbReference>
<dbReference type="InterPro" id="IPR027124">
    <property type="entry name" value="Swc5/CFDP1/2"/>
</dbReference>
<accession>A0AAV9XZ95</accession>
<name>A0AAV9XZ95_9CRYT</name>
<evidence type="ECO:0000259" key="2">
    <source>
        <dbReference type="PROSITE" id="PS51279"/>
    </source>
</evidence>
<sequence>MTTINNAVFLSDDEEDESFHDSDVSLEGSSSDDEQNEMSDAKSKACRKKLSFKETIIDRKVDKIYNELLDEVRKEFSARKCTVNKNDYMLEFQKKSFDYGEKKNANLNDLLHYVNLGVSKVFLNPVEFDISRYKRISRSMNDEMENDTRMLVEKALGSMNEKGIRYVDKKVRYAGETFVLRERVGIDESSSGTATKKPRKILNSLDNGGGNTGGMAALDEIVSKITKCVGVNSIQKSQSDWSEFRQISGLESQLEKQRKYGYISKTAFLQKTDWKLHEKELELRKKVDSNNRNI</sequence>
<proteinExistence type="predicted"/>
<evidence type="ECO:0000313" key="3">
    <source>
        <dbReference type="EMBL" id="KAK6589844.1"/>
    </source>
</evidence>
<dbReference type="PROSITE" id="PS51279">
    <property type="entry name" value="BCNT_C"/>
    <property type="match status" value="1"/>
</dbReference>
<dbReference type="EMBL" id="JAWDEY010000010">
    <property type="protein sequence ID" value="KAK6589844.1"/>
    <property type="molecule type" value="Genomic_DNA"/>
</dbReference>
<protein>
    <recommendedName>
        <fullName evidence="2">BCNT-C domain-containing protein</fullName>
    </recommendedName>
</protein>
<evidence type="ECO:0000313" key="4">
    <source>
        <dbReference type="Proteomes" id="UP001311799"/>
    </source>
</evidence>
<keyword evidence="4" id="KW-1185">Reference proteome</keyword>
<dbReference type="PANTHER" id="PTHR48295">
    <property type="entry name" value="CRANIOFACIAL DEVELOPMENT PROTEIN 1"/>
    <property type="match status" value="1"/>
</dbReference>
<gene>
    <name evidence="3" type="ORF">RS030_192909</name>
</gene>
<comment type="caution">
    <text evidence="3">The sequence shown here is derived from an EMBL/GenBank/DDBJ whole genome shotgun (WGS) entry which is preliminary data.</text>
</comment>
<feature type="region of interest" description="Disordered" evidence="1">
    <location>
        <begin position="11"/>
        <end position="42"/>
    </location>
</feature>
<dbReference type="AlphaFoldDB" id="A0AAV9XZ95"/>